<accession>A0AA38S055</accession>
<gene>
    <name evidence="2" type="ORF">NKR19_g4865</name>
</gene>
<dbReference type="EMBL" id="JANBVN010000063">
    <property type="protein sequence ID" value="KAJ9151528.1"/>
    <property type="molecule type" value="Genomic_DNA"/>
</dbReference>
<feature type="compositionally biased region" description="Acidic residues" evidence="1">
    <location>
        <begin position="26"/>
        <end position="37"/>
    </location>
</feature>
<feature type="region of interest" description="Disordered" evidence="1">
    <location>
        <begin position="1"/>
        <end position="60"/>
    </location>
</feature>
<feature type="compositionally biased region" description="Polar residues" evidence="1">
    <location>
        <begin position="103"/>
        <end position="116"/>
    </location>
</feature>
<protein>
    <submittedName>
        <fullName evidence="2">Uncharacterized protein</fullName>
    </submittedName>
</protein>
<name>A0AA38S055_9PEZI</name>
<feature type="compositionally biased region" description="Basic and acidic residues" evidence="1">
    <location>
        <begin position="38"/>
        <end position="58"/>
    </location>
</feature>
<evidence type="ECO:0000256" key="1">
    <source>
        <dbReference type="SAM" id="MobiDB-lite"/>
    </source>
</evidence>
<dbReference type="PROSITE" id="PS50330">
    <property type="entry name" value="UIM"/>
    <property type="match status" value="1"/>
</dbReference>
<reference evidence="2" key="1">
    <citation type="submission" date="2022-07" db="EMBL/GenBank/DDBJ databases">
        <title>Fungi with potential for degradation of polypropylene.</title>
        <authorList>
            <person name="Gostincar C."/>
        </authorList>
    </citation>
    <scope>NUCLEOTIDE SEQUENCE</scope>
    <source>
        <strain evidence="2">EXF-13287</strain>
    </source>
</reference>
<dbReference type="InterPro" id="IPR003903">
    <property type="entry name" value="UIM_dom"/>
</dbReference>
<evidence type="ECO:0000313" key="3">
    <source>
        <dbReference type="Proteomes" id="UP001174691"/>
    </source>
</evidence>
<feature type="region of interest" description="Disordered" evidence="1">
    <location>
        <begin position="84"/>
        <end position="134"/>
    </location>
</feature>
<dbReference type="Proteomes" id="UP001174691">
    <property type="component" value="Unassembled WGS sequence"/>
</dbReference>
<comment type="caution">
    <text evidence="2">The sequence shown here is derived from an EMBL/GenBank/DDBJ whole genome shotgun (WGS) entry which is preliminary data.</text>
</comment>
<evidence type="ECO:0000313" key="2">
    <source>
        <dbReference type="EMBL" id="KAJ9151528.1"/>
    </source>
</evidence>
<sequence>MIAQVLAQEGGDQRKRESRHGAGAGGDDDDDDDDDDDLAKAIKASKEQEERCRQKLDESNATWLSDLDGAGVAGAAAEGQPTAYDMYGQQKLQQQPTFPPQPTNYNPYAQQQQISSPEPVAQAGSNKPGPPVTVLSTHMLDLARLGW</sequence>
<proteinExistence type="predicted"/>
<dbReference type="AlphaFoldDB" id="A0AA38S055"/>
<keyword evidence="3" id="KW-1185">Reference proteome</keyword>
<organism evidence="2 3">
    <name type="scientific">Coniochaeta hoffmannii</name>
    <dbReference type="NCBI Taxonomy" id="91930"/>
    <lineage>
        <taxon>Eukaryota</taxon>
        <taxon>Fungi</taxon>
        <taxon>Dikarya</taxon>
        <taxon>Ascomycota</taxon>
        <taxon>Pezizomycotina</taxon>
        <taxon>Sordariomycetes</taxon>
        <taxon>Sordariomycetidae</taxon>
        <taxon>Coniochaetales</taxon>
        <taxon>Coniochaetaceae</taxon>
        <taxon>Coniochaeta</taxon>
    </lineage>
</organism>